<evidence type="ECO:0000256" key="6">
    <source>
        <dbReference type="SAM" id="MobiDB-lite"/>
    </source>
</evidence>
<dbReference type="Gene3D" id="3.30.160.60">
    <property type="entry name" value="Classic Zinc Finger"/>
    <property type="match status" value="1"/>
</dbReference>
<dbReference type="InterPro" id="IPR013083">
    <property type="entry name" value="Znf_RING/FYVE/PHD"/>
</dbReference>
<dbReference type="InterPro" id="IPR017907">
    <property type="entry name" value="Znf_RING_CS"/>
</dbReference>
<dbReference type="PROSITE" id="PS00518">
    <property type="entry name" value="ZF_RING_1"/>
    <property type="match status" value="1"/>
</dbReference>
<keyword evidence="3" id="KW-0862">Zinc</keyword>
<dbReference type="Gene3D" id="3.30.40.10">
    <property type="entry name" value="Zinc/RING finger domain, C3HC4 (zinc finger)"/>
    <property type="match status" value="1"/>
</dbReference>
<dbReference type="PROSITE" id="PS50119">
    <property type="entry name" value="ZF_BBOX"/>
    <property type="match status" value="1"/>
</dbReference>
<dbReference type="InterPro" id="IPR051051">
    <property type="entry name" value="E3_ubiq-ligase_TRIM/RNF"/>
</dbReference>
<organism evidence="9 10">
    <name type="scientific">Gouania willdenowi</name>
    <name type="common">Blunt-snouted clingfish</name>
    <name type="synonym">Lepadogaster willdenowi</name>
    <dbReference type="NCBI Taxonomy" id="441366"/>
    <lineage>
        <taxon>Eukaryota</taxon>
        <taxon>Metazoa</taxon>
        <taxon>Chordata</taxon>
        <taxon>Craniata</taxon>
        <taxon>Vertebrata</taxon>
        <taxon>Euteleostomi</taxon>
        <taxon>Actinopterygii</taxon>
        <taxon>Neopterygii</taxon>
        <taxon>Teleostei</taxon>
        <taxon>Neoteleostei</taxon>
        <taxon>Acanthomorphata</taxon>
        <taxon>Ovalentaria</taxon>
        <taxon>Blenniimorphae</taxon>
        <taxon>Blenniiformes</taxon>
        <taxon>Gobiesocoidei</taxon>
        <taxon>Gobiesocidae</taxon>
        <taxon>Gobiesocinae</taxon>
        <taxon>Gouania</taxon>
    </lineage>
</organism>
<evidence type="ECO:0000256" key="2">
    <source>
        <dbReference type="ARBA" id="ARBA00022771"/>
    </source>
</evidence>
<evidence type="ECO:0000259" key="7">
    <source>
        <dbReference type="PROSITE" id="PS50089"/>
    </source>
</evidence>
<feature type="compositionally biased region" description="Polar residues" evidence="6">
    <location>
        <begin position="385"/>
        <end position="404"/>
    </location>
</feature>
<dbReference type="SMART" id="SM00184">
    <property type="entry name" value="RING"/>
    <property type="match status" value="1"/>
</dbReference>
<evidence type="ECO:0000256" key="3">
    <source>
        <dbReference type="ARBA" id="ARBA00022833"/>
    </source>
</evidence>
<keyword evidence="2 4" id="KW-0863">Zinc-finger</keyword>
<keyword evidence="10" id="KW-1185">Reference proteome</keyword>
<dbReference type="SUPFAM" id="SSF57850">
    <property type="entry name" value="RING/U-box"/>
    <property type="match status" value="1"/>
</dbReference>
<dbReference type="CDD" id="cd19769">
    <property type="entry name" value="Bbox2_TRIM16-like"/>
    <property type="match status" value="1"/>
</dbReference>
<dbReference type="InterPro" id="IPR027370">
    <property type="entry name" value="Znf-RING_euk"/>
</dbReference>
<dbReference type="PROSITE" id="PS50089">
    <property type="entry name" value="ZF_RING_2"/>
    <property type="match status" value="1"/>
</dbReference>
<protein>
    <submittedName>
        <fullName evidence="9">Uncharacterized protein</fullName>
    </submittedName>
</protein>
<dbReference type="PANTHER" id="PTHR25465:SF32">
    <property type="entry name" value="BLOODTHIRSTY-RELATED GENE FAMILY, MEMBER 16 ISOFORM X1-RELATED"/>
    <property type="match status" value="1"/>
</dbReference>
<feature type="region of interest" description="Disordered" evidence="6">
    <location>
        <begin position="345"/>
        <end position="404"/>
    </location>
</feature>
<feature type="domain" description="B box-type" evidence="8">
    <location>
        <begin position="142"/>
        <end position="182"/>
    </location>
</feature>
<evidence type="ECO:0000256" key="4">
    <source>
        <dbReference type="PROSITE-ProRule" id="PRU00024"/>
    </source>
</evidence>
<dbReference type="InterPro" id="IPR000315">
    <property type="entry name" value="Znf_B-box"/>
</dbReference>
<evidence type="ECO:0000256" key="1">
    <source>
        <dbReference type="ARBA" id="ARBA00022723"/>
    </source>
</evidence>
<reference evidence="9" key="2">
    <citation type="submission" date="2025-08" db="UniProtKB">
        <authorList>
            <consortium name="Ensembl"/>
        </authorList>
    </citation>
    <scope>IDENTIFICATION</scope>
</reference>
<accession>A0A8C5E289</accession>
<evidence type="ECO:0000259" key="8">
    <source>
        <dbReference type="PROSITE" id="PS50119"/>
    </source>
</evidence>
<dbReference type="SMART" id="SM00336">
    <property type="entry name" value="BBOX"/>
    <property type="match status" value="1"/>
</dbReference>
<dbReference type="Proteomes" id="UP000694680">
    <property type="component" value="Chromosome 13"/>
</dbReference>
<reference evidence="9" key="3">
    <citation type="submission" date="2025-09" db="UniProtKB">
        <authorList>
            <consortium name="Ensembl"/>
        </authorList>
    </citation>
    <scope>IDENTIFICATION</scope>
</reference>
<reference evidence="9" key="1">
    <citation type="submission" date="2020-06" db="EMBL/GenBank/DDBJ databases">
        <authorList>
            <consortium name="Wellcome Sanger Institute Data Sharing"/>
        </authorList>
    </citation>
    <scope>NUCLEOTIDE SEQUENCE [LARGE SCALE GENOMIC DNA]</scope>
</reference>
<name>A0A8C5E289_GOUWI</name>
<dbReference type="SUPFAM" id="SSF57845">
    <property type="entry name" value="B-box zinc-binding domain"/>
    <property type="match status" value="1"/>
</dbReference>
<proteinExistence type="predicted"/>
<feature type="compositionally biased region" description="Acidic residues" evidence="6">
    <location>
        <begin position="352"/>
        <end position="370"/>
    </location>
</feature>
<keyword evidence="5" id="KW-0175">Coiled coil</keyword>
<dbReference type="InterPro" id="IPR001841">
    <property type="entry name" value="Znf_RING"/>
</dbReference>
<feature type="domain" description="RING-type" evidence="7">
    <location>
        <begin position="13"/>
        <end position="53"/>
    </location>
</feature>
<dbReference type="PANTHER" id="PTHR25465">
    <property type="entry name" value="B-BOX DOMAIN CONTAINING"/>
    <property type="match status" value="1"/>
</dbReference>
<evidence type="ECO:0000256" key="5">
    <source>
        <dbReference type="SAM" id="Coils"/>
    </source>
</evidence>
<dbReference type="AlphaFoldDB" id="A0A8C5E289"/>
<dbReference type="Ensembl" id="ENSGWIT00000012733.1">
    <property type="protein sequence ID" value="ENSGWIP00000011423.1"/>
    <property type="gene ID" value="ENSGWIG00000006719.1"/>
</dbReference>
<evidence type="ECO:0000313" key="9">
    <source>
        <dbReference type="Ensembl" id="ENSGWIP00000011423.1"/>
    </source>
</evidence>
<dbReference type="InterPro" id="IPR058030">
    <property type="entry name" value="TRIM8/14/16/25/29/45/65_CC"/>
</dbReference>
<dbReference type="GO" id="GO:0008270">
    <property type="term" value="F:zinc ion binding"/>
    <property type="evidence" value="ECO:0007669"/>
    <property type="project" value="UniProtKB-KW"/>
</dbReference>
<dbReference type="Pfam" id="PF13445">
    <property type="entry name" value="zf-RING_UBOX"/>
    <property type="match status" value="1"/>
</dbReference>
<dbReference type="Gene3D" id="4.10.830.40">
    <property type="match status" value="1"/>
</dbReference>
<feature type="coiled-coil region" evidence="5">
    <location>
        <begin position="240"/>
        <end position="271"/>
    </location>
</feature>
<dbReference type="Pfam" id="PF25600">
    <property type="entry name" value="TRIM_CC"/>
    <property type="match status" value="1"/>
</dbReference>
<sequence>RISSGKDTYVLGCSICLELFTEPVSTLCGHNYCKACITGFWSHCDVICCPLCKETFDRAPKFRVNTEFRDILEMFKRAVVQEDAGSAVRSCDVPCDFCPAQRGQAVQSCLVCLASLCSTHLEPHHSVPALKWHQLVPPVESLQERVCGKHKKVHQFFCRREQQAICSACTKDQHVDHDFVPLEEEISARKSLVETLQRNVRRILSKKNVELTKIQTSNRSSRLNVEMMKEEIDKNFEDLLLLLKARMVELMEELEENQKELEQQAQQSLGLLQQEIHKCSEISVEMEKLLQTGNDFKLLQGLPSIPSYPQTNGVRAPKTPPLETVRKAVADIKTTVNQQMNHIMARVSPTNDGDDELDPETTENEPDDELGLSYESRYQLEEITASDQSQSQRNWRETYVTNEE</sequence>
<keyword evidence="1" id="KW-0479">Metal-binding</keyword>
<dbReference type="Pfam" id="PF00643">
    <property type="entry name" value="zf-B_box"/>
    <property type="match status" value="1"/>
</dbReference>
<evidence type="ECO:0000313" key="10">
    <source>
        <dbReference type="Proteomes" id="UP000694680"/>
    </source>
</evidence>